<reference evidence="1" key="1">
    <citation type="submission" date="2021-01" db="EMBL/GenBank/DDBJ databases">
        <authorList>
            <person name="Lovell J.T."/>
            <person name="Bentley N."/>
            <person name="Bhattarai G."/>
            <person name="Jenkins J.W."/>
            <person name="Sreedasyam A."/>
            <person name="Alarcon Y."/>
            <person name="Bock C."/>
            <person name="Boston L."/>
            <person name="Carlson J."/>
            <person name="Cervantes K."/>
            <person name="Clermont K."/>
            <person name="Krom N."/>
            <person name="Kubenka K."/>
            <person name="Mamidi S."/>
            <person name="Mattison C."/>
            <person name="Monteros M."/>
            <person name="Pisani C."/>
            <person name="Plott C."/>
            <person name="Rajasekar S."/>
            <person name="Rhein H.S."/>
            <person name="Rohla C."/>
            <person name="Song M."/>
            <person name="Hilaire R.S."/>
            <person name="Shu S."/>
            <person name="Wells L."/>
            <person name="Wang X."/>
            <person name="Webber J."/>
            <person name="Heerema R.J."/>
            <person name="Klein P."/>
            <person name="Conner P."/>
            <person name="Grauke L."/>
            <person name="Grimwood J."/>
            <person name="Schmutz J."/>
            <person name="Randall J.J."/>
        </authorList>
    </citation>
    <scope>NUCLEOTIDE SEQUENCE</scope>
    <source>
        <tissue evidence="1">Leaf</tissue>
    </source>
</reference>
<gene>
    <name evidence="1" type="ORF">I3842_05G179900</name>
</gene>
<dbReference type="AlphaFoldDB" id="A0A922JML1"/>
<dbReference type="PANTHER" id="PTHR36773">
    <property type="entry name" value="EXPRESSED PROTEIN"/>
    <property type="match status" value="1"/>
</dbReference>
<sequence>MGNRLPGFSGLSSTFPSFPQFLEPLHTISNPVDLLIELKGTSASPNLDDYSAASTVITFDLPLPLLRGPIHARPADDPTAGPYLLAFWDSRAWTSALQACQSKIFQQCESGARVGCALAASDKCKPPWWRAVIGRKPTDLRERERCEEREMEGCFVRRMRSASGSRGTSVRLLSEMRGLPSGKGGRLRTTLGS</sequence>
<dbReference type="EMBL" id="CM031829">
    <property type="protein sequence ID" value="KAG6713976.1"/>
    <property type="molecule type" value="Genomic_DNA"/>
</dbReference>
<organism evidence="1 2">
    <name type="scientific">Carya illinoinensis</name>
    <name type="common">Pecan</name>
    <dbReference type="NCBI Taxonomy" id="32201"/>
    <lineage>
        <taxon>Eukaryota</taxon>
        <taxon>Viridiplantae</taxon>
        <taxon>Streptophyta</taxon>
        <taxon>Embryophyta</taxon>
        <taxon>Tracheophyta</taxon>
        <taxon>Spermatophyta</taxon>
        <taxon>Magnoliopsida</taxon>
        <taxon>eudicotyledons</taxon>
        <taxon>Gunneridae</taxon>
        <taxon>Pentapetalae</taxon>
        <taxon>rosids</taxon>
        <taxon>fabids</taxon>
        <taxon>Fagales</taxon>
        <taxon>Juglandaceae</taxon>
        <taxon>Carya</taxon>
    </lineage>
</organism>
<dbReference type="PANTHER" id="PTHR36773:SF1">
    <property type="entry name" value="EXPRESSED PROTEIN"/>
    <property type="match status" value="1"/>
</dbReference>
<name>A0A922JML1_CARIL</name>
<dbReference type="GO" id="GO:0009536">
    <property type="term" value="C:plastid"/>
    <property type="evidence" value="ECO:0007669"/>
    <property type="project" value="TreeGrafter"/>
</dbReference>
<comment type="caution">
    <text evidence="1">The sequence shown here is derived from an EMBL/GenBank/DDBJ whole genome shotgun (WGS) entry which is preliminary data.</text>
</comment>
<dbReference type="Proteomes" id="UP000811246">
    <property type="component" value="Chromosome 5"/>
</dbReference>
<proteinExistence type="predicted"/>
<accession>A0A922JML1</accession>
<evidence type="ECO:0000313" key="2">
    <source>
        <dbReference type="Proteomes" id="UP000811246"/>
    </source>
</evidence>
<protein>
    <submittedName>
        <fullName evidence="1">Uncharacterized protein</fullName>
    </submittedName>
</protein>
<evidence type="ECO:0000313" key="1">
    <source>
        <dbReference type="EMBL" id="KAG6713976.1"/>
    </source>
</evidence>